<evidence type="ECO:0000256" key="1">
    <source>
        <dbReference type="SAM" id="MobiDB-lite"/>
    </source>
</evidence>
<feature type="region of interest" description="Disordered" evidence="1">
    <location>
        <begin position="233"/>
        <end position="253"/>
    </location>
</feature>
<dbReference type="Proteomes" id="UP000789405">
    <property type="component" value="Unassembled WGS sequence"/>
</dbReference>
<keyword evidence="3" id="KW-1185">Reference proteome</keyword>
<feature type="compositionally biased region" description="Polar residues" evidence="1">
    <location>
        <begin position="131"/>
        <end position="172"/>
    </location>
</feature>
<evidence type="ECO:0000313" key="3">
    <source>
        <dbReference type="Proteomes" id="UP000789405"/>
    </source>
</evidence>
<dbReference type="EMBL" id="CAJVPY010005948">
    <property type="protein sequence ID" value="CAG8653341.1"/>
    <property type="molecule type" value="Genomic_DNA"/>
</dbReference>
<proteinExistence type="predicted"/>
<gene>
    <name evidence="2" type="ORF">DERYTH_LOCUS10305</name>
</gene>
<protein>
    <submittedName>
        <fullName evidence="2">4558_t:CDS:1</fullName>
    </submittedName>
</protein>
<dbReference type="AlphaFoldDB" id="A0A9N9H2K9"/>
<comment type="caution">
    <text evidence="2">The sequence shown here is derived from an EMBL/GenBank/DDBJ whole genome shotgun (WGS) entry which is preliminary data.</text>
</comment>
<feature type="region of interest" description="Disordered" evidence="1">
    <location>
        <begin position="131"/>
        <end position="176"/>
    </location>
</feature>
<organism evidence="2 3">
    <name type="scientific">Dentiscutata erythropus</name>
    <dbReference type="NCBI Taxonomy" id="1348616"/>
    <lineage>
        <taxon>Eukaryota</taxon>
        <taxon>Fungi</taxon>
        <taxon>Fungi incertae sedis</taxon>
        <taxon>Mucoromycota</taxon>
        <taxon>Glomeromycotina</taxon>
        <taxon>Glomeromycetes</taxon>
        <taxon>Diversisporales</taxon>
        <taxon>Gigasporaceae</taxon>
        <taxon>Dentiscutata</taxon>
    </lineage>
</organism>
<accession>A0A9N9H2K9</accession>
<evidence type="ECO:0000313" key="2">
    <source>
        <dbReference type="EMBL" id="CAG8653341.1"/>
    </source>
</evidence>
<reference evidence="2" key="1">
    <citation type="submission" date="2021-06" db="EMBL/GenBank/DDBJ databases">
        <authorList>
            <person name="Kallberg Y."/>
            <person name="Tangrot J."/>
            <person name="Rosling A."/>
        </authorList>
    </citation>
    <scope>NUCLEOTIDE SEQUENCE</scope>
    <source>
        <strain evidence="2">MA453B</strain>
    </source>
</reference>
<name>A0A9N9H2K9_9GLOM</name>
<sequence length="435" mass="49901">MAGLIQRLEFGNYTFFKAAKVQLFVQRLCPELFRVVSLLIPRTLEDAYNKAKAYKNAYERYLSPTLDKITNFINTIVNQVSDQKQSCQPQSTIYNLNNNRFLYECFDFTCKTPLNPTIYASSKTLVSAAPITQNTPRPDFSITPSTSSTQKDNSISPRNLNNPSLKPFNNGTRFLPAGKHASLRSTQKNLRQQQDKIGSLDSQNMIRVIKSNSKLGASLKNPKKSRGILETGQWKKAKEEAPPLIGSTSEPEVNQSGELVKIDDSIDNGDSEVEDRNNYMFAEYNYKDIEGSETDNKRAEDIGKNKMDEEIDDPGNNRETVVKSNSDEKKIEDMGNKKWKERGSSIQVIKLSPWQNQDQEYRENSLPELAISRLKDKEPNDLRGARIWLLEPFRNLILRIRAKMHKVWKNFELPILHSPTYVARIKDPYLHQWKT</sequence>